<feature type="compositionally biased region" description="Basic and acidic residues" evidence="4">
    <location>
        <begin position="572"/>
        <end position="585"/>
    </location>
</feature>
<feature type="domain" description="Asparagine synthetase" evidence="5">
    <location>
        <begin position="209"/>
        <end position="551"/>
    </location>
</feature>
<reference evidence="6" key="1">
    <citation type="submission" date="2022-04" db="EMBL/GenBank/DDBJ databases">
        <title>Tomato heritable bacteria conferring resistance against bacterial wilt.</title>
        <authorList>
            <person name="Yin J."/>
        </authorList>
    </citation>
    <scope>NUCLEOTIDE SEQUENCE</scope>
    <source>
        <strain evidence="6">Cra20</strain>
    </source>
</reference>
<dbReference type="SUPFAM" id="SSF52402">
    <property type="entry name" value="Adenine nucleotide alpha hydrolases-like"/>
    <property type="match status" value="1"/>
</dbReference>
<evidence type="ECO:0000313" key="6">
    <source>
        <dbReference type="EMBL" id="MDT8760538.1"/>
    </source>
</evidence>
<gene>
    <name evidence="6" type="ORF">MZO42_17695</name>
</gene>
<evidence type="ECO:0000259" key="5">
    <source>
        <dbReference type="Pfam" id="PF00733"/>
    </source>
</evidence>
<dbReference type="Gene3D" id="3.40.50.620">
    <property type="entry name" value="HUPs"/>
    <property type="match status" value="1"/>
</dbReference>
<evidence type="ECO:0000256" key="1">
    <source>
        <dbReference type="ARBA" id="ARBA00005187"/>
    </source>
</evidence>
<evidence type="ECO:0000256" key="3">
    <source>
        <dbReference type="ARBA" id="ARBA00048741"/>
    </source>
</evidence>
<comment type="caution">
    <text evidence="6">The sequence shown here is derived from an EMBL/GenBank/DDBJ whole genome shotgun (WGS) entry which is preliminary data.</text>
</comment>
<dbReference type="EMBL" id="JALMLT010000005">
    <property type="protein sequence ID" value="MDT8760538.1"/>
    <property type="molecule type" value="Genomic_DNA"/>
</dbReference>
<dbReference type="InterPro" id="IPR051786">
    <property type="entry name" value="ASN_synthetase/amidase"/>
</dbReference>
<dbReference type="EC" id="6.3.5.4" evidence="2"/>
<dbReference type="Pfam" id="PF00733">
    <property type="entry name" value="Asn_synthase"/>
    <property type="match status" value="1"/>
</dbReference>
<dbReference type="InterPro" id="IPR014729">
    <property type="entry name" value="Rossmann-like_a/b/a_fold"/>
</dbReference>
<proteinExistence type="predicted"/>
<sequence>MADRTGLTLARRAPHFAVLTNEACSCIEIDPQSLVIGTLFHRHGAPRAIAALSDTERATLSVHGNAALLATWWGGYISVRHDNGATEILRDPSAALPCYRADLGGLKLFASDLTLLEAASGKAMPVAWEALGRILYAAGLPTTETALAGITDLLAGEAVTIDGPSERGATGWSPWDFAEPGDAGGETVAERLQRTVENCVSAWASRYERPLLSLSGGLDSSIVAACLAPARSRATCLTLFTDDPAGDERGFARLVCDAVGLELAEARYDLDAVDLARPLGADLPRPAGRMEAQPYERAHRAVAERIGADAFFTGNGGDNVFGYSQSAAALADRALHEGPGAGAFATLRDVCRQTGAGPLRVTRAAVRLARQPPGYRWRPSPGFLHPDLVASQRDMPFRHPWLEAPPWALPGKAAHIAALIRAQLTLEADRSRLAPVINPLLSQPILEACLAIPSWQWREGGRDRAMARAAFASQLPAAIVDRKVKGTPDPFCGEIVRRKREELRARLLDGQLARHRILDPGAIEEALRPERPTTGEENVRLLELANVEAWLGARSSHRSGGGAASGSGATDQPDKTGEERCVSRT</sequence>
<dbReference type="PANTHER" id="PTHR43284:SF1">
    <property type="entry name" value="ASPARAGINE SYNTHETASE"/>
    <property type="match status" value="1"/>
</dbReference>
<dbReference type="SUPFAM" id="SSF56235">
    <property type="entry name" value="N-terminal nucleophile aminohydrolases (Ntn hydrolases)"/>
    <property type="match status" value="1"/>
</dbReference>
<comment type="catalytic activity">
    <reaction evidence="3">
        <text>L-aspartate + L-glutamine + ATP + H2O = L-asparagine + L-glutamate + AMP + diphosphate + H(+)</text>
        <dbReference type="Rhea" id="RHEA:12228"/>
        <dbReference type="ChEBI" id="CHEBI:15377"/>
        <dbReference type="ChEBI" id="CHEBI:15378"/>
        <dbReference type="ChEBI" id="CHEBI:29985"/>
        <dbReference type="ChEBI" id="CHEBI:29991"/>
        <dbReference type="ChEBI" id="CHEBI:30616"/>
        <dbReference type="ChEBI" id="CHEBI:33019"/>
        <dbReference type="ChEBI" id="CHEBI:58048"/>
        <dbReference type="ChEBI" id="CHEBI:58359"/>
        <dbReference type="ChEBI" id="CHEBI:456215"/>
        <dbReference type="EC" id="6.3.5.4"/>
    </reaction>
</comment>
<protein>
    <recommendedName>
        <fullName evidence="2">asparagine synthase (glutamine-hydrolyzing)</fullName>
        <ecNumber evidence="2">6.3.5.4</ecNumber>
    </recommendedName>
</protein>
<name>A0ABU3N837_9SPHN</name>
<comment type="pathway">
    <text evidence="1">Amino-acid biosynthesis; L-asparagine biosynthesis; L-asparagine from L-aspartate (L-Gln route): step 1/1.</text>
</comment>
<accession>A0ABU3N837</accession>
<feature type="region of interest" description="Disordered" evidence="4">
    <location>
        <begin position="555"/>
        <end position="585"/>
    </location>
</feature>
<dbReference type="InterPro" id="IPR001962">
    <property type="entry name" value="Asn_synthase"/>
</dbReference>
<dbReference type="InterPro" id="IPR029055">
    <property type="entry name" value="Ntn_hydrolases_N"/>
</dbReference>
<organism evidence="6">
    <name type="scientific">Sphingomonas psychrotolerans</name>
    <dbReference type="NCBI Taxonomy" id="1327635"/>
    <lineage>
        <taxon>Bacteria</taxon>
        <taxon>Pseudomonadati</taxon>
        <taxon>Pseudomonadota</taxon>
        <taxon>Alphaproteobacteria</taxon>
        <taxon>Sphingomonadales</taxon>
        <taxon>Sphingomonadaceae</taxon>
        <taxon>Sphingomonas</taxon>
    </lineage>
</organism>
<evidence type="ECO:0000256" key="2">
    <source>
        <dbReference type="ARBA" id="ARBA00012737"/>
    </source>
</evidence>
<dbReference type="PANTHER" id="PTHR43284">
    <property type="entry name" value="ASPARAGINE SYNTHETASE (GLUTAMINE-HYDROLYZING)"/>
    <property type="match status" value="1"/>
</dbReference>
<evidence type="ECO:0000256" key="4">
    <source>
        <dbReference type="SAM" id="MobiDB-lite"/>
    </source>
</evidence>